<keyword evidence="5" id="KW-1185">Reference proteome</keyword>
<dbReference type="SUPFAM" id="SSF109910">
    <property type="entry name" value="YgfY-like"/>
    <property type="match status" value="1"/>
</dbReference>
<sequence>MNIKNRDQFIKKLLYQSCNRGCKETDLIIGQFAKQNIEKMTDDELQIFEHILQQNDADLYDWYVKKKPVPEENLSTVMTQILKFDPSA</sequence>
<dbReference type="PANTHER" id="PTHR12469">
    <property type="entry name" value="PROTEIN EMI5 HOMOLOG, MITOCHONDRIAL"/>
    <property type="match status" value="1"/>
</dbReference>
<evidence type="ECO:0000256" key="1">
    <source>
        <dbReference type="ARBA" id="ARBA00008571"/>
    </source>
</evidence>
<dbReference type="Gene3D" id="1.10.150.250">
    <property type="entry name" value="Flavinator of succinate dehydrogenase"/>
    <property type="match status" value="1"/>
</dbReference>
<accession>A0ABU5NDB8</accession>
<gene>
    <name evidence="4" type="ORF">Megvenef_01132</name>
</gene>
<evidence type="ECO:0000313" key="4">
    <source>
        <dbReference type="EMBL" id="MEA0971159.1"/>
    </source>
</evidence>
<organism evidence="4 5">
    <name type="scientific">Candidatus Megaera venefica</name>
    <dbReference type="NCBI Taxonomy" id="2055910"/>
    <lineage>
        <taxon>Bacteria</taxon>
        <taxon>Pseudomonadati</taxon>
        <taxon>Pseudomonadota</taxon>
        <taxon>Alphaproteobacteria</taxon>
        <taxon>Rickettsiales</taxon>
        <taxon>Rickettsiaceae</taxon>
        <taxon>Candidatus Megaera</taxon>
    </lineage>
</organism>
<dbReference type="RefSeq" id="WP_322777062.1">
    <property type="nucleotide sequence ID" value="NZ_JARJFB010000089.1"/>
</dbReference>
<dbReference type="EMBL" id="JARJFB010000089">
    <property type="protein sequence ID" value="MEA0971159.1"/>
    <property type="molecule type" value="Genomic_DNA"/>
</dbReference>
<comment type="caution">
    <text evidence="4">The sequence shown here is derived from an EMBL/GenBank/DDBJ whole genome shotgun (WGS) entry which is preliminary data.</text>
</comment>
<evidence type="ECO:0000313" key="5">
    <source>
        <dbReference type="Proteomes" id="UP001291687"/>
    </source>
</evidence>
<reference evidence="4 5" key="1">
    <citation type="submission" date="2023-03" db="EMBL/GenBank/DDBJ databases">
        <title>Host association and intracellularity evolved multiple times independently in the Rickettsiales.</title>
        <authorList>
            <person name="Castelli M."/>
            <person name="Nardi T."/>
            <person name="Gammuto L."/>
            <person name="Bellinzona G."/>
            <person name="Sabaneyeva E."/>
            <person name="Potekhin A."/>
            <person name="Serra V."/>
            <person name="Petroni G."/>
            <person name="Sassera D."/>
        </authorList>
    </citation>
    <scope>NUCLEOTIDE SEQUENCE [LARGE SCALE GENOMIC DNA]</scope>
    <source>
        <strain evidence="4 5">Sr 2-6</strain>
    </source>
</reference>
<dbReference type="InterPro" id="IPR036714">
    <property type="entry name" value="SDH_sf"/>
</dbReference>
<protein>
    <recommendedName>
        <fullName evidence="2">FAD assembly factor SdhE</fullName>
    </recommendedName>
</protein>
<keyword evidence="3" id="KW-0143">Chaperone</keyword>
<name>A0ABU5NDB8_9RICK</name>
<dbReference type="Pfam" id="PF03937">
    <property type="entry name" value="Sdh5"/>
    <property type="match status" value="1"/>
</dbReference>
<dbReference type="Proteomes" id="UP001291687">
    <property type="component" value="Unassembled WGS sequence"/>
</dbReference>
<comment type="similarity">
    <text evidence="1">Belongs to the SdhE FAD assembly factor family.</text>
</comment>
<proteinExistence type="inferred from homology"/>
<evidence type="ECO:0000256" key="3">
    <source>
        <dbReference type="ARBA" id="ARBA00023186"/>
    </source>
</evidence>
<dbReference type="InterPro" id="IPR005631">
    <property type="entry name" value="SDH"/>
</dbReference>
<dbReference type="PANTHER" id="PTHR12469:SF2">
    <property type="entry name" value="SUCCINATE DEHYDROGENASE ASSEMBLY FACTOR 2, MITOCHONDRIAL"/>
    <property type="match status" value="1"/>
</dbReference>
<evidence type="ECO:0000256" key="2">
    <source>
        <dbReference type="ARBA" id="ARBA00019418"/>
    </source>
</evidence>